<protein>
    <submittedName>
        <fullName evidence="2">Uncharacterized protein</fullName>
    </submittedName>
</protein>
<accession>A0AAE1PYA8</accession>
<gene>
    <name evidence="2" type="ORF">Pmani_012152</name>
    <name evidence="1" type="ORF">Pmani_039679</name>
</gene>
<sequence>MKGCGCERALTPSHERTWLEGGVKLEATWGKDKCLTRADTRVHTHTPPYNTLTCLASFEKEEQTRSHDL</sequence>
<keyword evidence="3" id="KW-1185">Reference proteome</keyword>
<proteinExistence type="predicted"/>
<evidence type="ECO:0000313" key="1">
    <source>
        <dbReference type="EMBL" id="KAK4287244.1"/>
    </source>
</evidence>
<dbReference type="AlphaFoldDB" id="A0AAE1PYA8"/>
<name>A0AAE1PYA8_9EUCA</name>
<reference evidence="2" key="1">
    <citation type="submission" date="2023-11" db="EMBL/GenBank/DDBJ databases">
        <title>Genome assemblies of two species of porcelain crab, Petrolisthes cinctipes and Petrolisthes manimaculis (Anomura: Porcellanidae).</title>
        <authorList>
            <person name="Angst P."/>
        </authorList>
    </citation>
    <scope>NUCLEOTIDE SEQUENCE</scope>
    <source>
        <strain evidence="2">PB745_02</strain>
        <tissue evidence="2">Gill</tissue>
    </source>
</reference>
<dbReference type="EMBL" id="JAWZYT010006991">
    <property type="protein sequence ID" value="KAK4287244.1"/>
    <property type="molecule type" value="Genomic_DNA"/>
</dbReference>
<evidence type="ECO:0000313" key="3">
    <source>
        <dbReference type="Proteomes" id="UP001292094"/>
    </source>
</evidence>
<comment type="caution">
    <text evidence="2">The sequence shown here is derived from an EMBL/GenBank/DDBJ whole genome shotgun (WGS) entry which is preliminary data.</text>
</comment>
<dbReference type="EMBL" id="JAWZYT010000994">
    <property type="protein sequence ID" value="KAK4316704.1"/>
    <property type="molecule type" value="Genomic_DNA"/>
</dbReference>
<evidence type="ECO:0000313" key="2">
    <source>
        <dbReference type="EMBL" id="KAK4316704.1"/>
    </source>
</evidence>
<dbReference type="Proteomes" id="UP001292094">
    <property type="component" value="Unassembled WGS sequence"/>
</dbReference>
<organism evidence="2 3">
    <name type="scientific">Petrolisthes manimaculis</name>
    <dbReference type="NCBI Taxonomy" id="1843537"/>
    <lineage>
        <taxon>Eukaryota</taxon>
        <taxon>Metazoa</taxon>
        <taxon>Ecdysozoa</taxon>
        <taxon>Arthropoda</taxon>
        <taxon>Crustacea</taxon>
        <taxon>Multicrustacea</taxon>
        <taxon>Malacostraca</taxon>
        <taxon>Eumalacostraca</taxon>
        <taxon>Eucarida</taxon>
        <taxon>Decapoda</taxon>
        <taxon>Pleocyemata</taxon>
        <taxon>Anomura</taxon>
        <taxon>Galatheoidea</taxon>
        <taxon>Porcellanidae</taxon>
        <taxon>Petrolisthes</taxon>
    </lineage>
</organism>